<evidence type="ECO:0000256" key="1">
    <source>
        <dbReference type="SAM" id="MobiDB-lite"/>
    </source>
</evidence>
<sequence>MNTPKNVLLLVAIATTLSLASCQSQQVDPKPATAKKTAAVPPTLADDGDQPPKTGNGGGGGN</sequence>
<comment type="caution">
    <text evidence="3">The sequence shown here is derived from an EMBL/GenBank/DDBJ whole genome shotgun (WGS) entry which is preliminary data.</text>
</comment>
<proteinExistence type="predicted"/>
<dbReference type="AlphaFoldDB" id="A0A327NLQ9"/>
<evidence type="ECO:0000313" key="4">
    <source>
        <dbReference type="Proteomes" id="UP000249016"/>
    </source>
</evidence>
<accession>A0A327NLQ9</accession>
<keyword evidence="4" id="KW-1185">Reference proteome</keyword>
<protein>
    <submittedName>
        <fullName evidence="3">Uncharacterized protein</fullName>
    </submittedName>
</protein>
<dbReference type="RefSeq" id="WP_111345255.1">
    <property type="nucleotide sequence ID" value="NZ_QLII01000001.1"/>
</dbReference>
<feature type="chain" id="PRO_5016307875" evidence="2">
    <location>
        <begin position="21"/>
        <end position="62"/>
    </location>
</feature>
<feature type="compositionally biased region" description="Low complexity" evidence="1">
    <location>
        <begin position="29"/>
        <end position="43"/>
    </location>
</feature>
<reference evidence="3 4" key="1">
    <citation type="submission" date="2018-06" db="EMBL/GenBank/DDBJ databases">
        <title>Spirosoma sp. HMF3257 Genome sequencing and assembly.</title>
        <authorList>
            <person name="Kang H."/>
            <person name="Cha I."/>
            <person name="Kim H."/>
            <person name="Kang J."/>
            <person name="Joh K."/>
        </authorList>
    </citation>
    <scope>NUCLEOTIDE SEQUENCE [LARGE SCALE GENOMIC DNA]</scope>
    <source>
        <strain evidence="3 4">HMF3257</strain>
    </source>
</reference>
<organism evidence="3 4">
    <name type="scientific">Spirosoma telluris</name>
    <dbReference type="NCBI Taxonomy" id="2183553"/>
    <lineage>
        <taxon>Bacteria</taxon>
        <taxon>Pseudomonadati</taxon>
        <taxon>Bacteroidota</taxon>
        <taxon>Cytophagia</taxon>
        <taxon>Cytophagales</taxon>
        <taxon>Cytophagaceae</taxon>
        <taxon>Spirosoma</taxon>
    </lineage>
</organism>
<keyword evidence="2" id="KW-0732">Signal</keyword>
<dbReference type="EMBL" id="QLII01000001">
    <property type="protein sequence ID" value="RAI76087.1"/>
    <property type="molecule type" value="Genomic_DNA"/>
</dbReference>
<dbReference type="Proteomes" id="UP000249016">
    <property type="component" value="Unassembled WGS sequence"/>
</dbReference>
<evidence type="ECO:0000256" key="2">
    <source>
        <dbReference type="SAM" id="SignalP"/>
    </source>
</evidence>
<name>A0A327NLQ9_9BACT</name>
<feature type="region of interest" description="Disordered" evidence="1">
    <location>
        <begin position="21"/>
        <end position="62"/>
    </location>
</feature>
<dbReference type="PROSITE" id="PS51257">
    <property type="entry name" value="PROKAR_LIPOPROTEIN"/>
    <property type="match status" value="1"/>
</dbReference>
<evidence type="ECO:0000313" key="3">
    <source>
        <dbReference type="EMBL" id="RAI76087.1"/>
    </source>
</evidence>
<gene>
    <name evidence="3" type="ORF">HMF3257_21300</name>
</gene>
<feature type="signal peptide" evidence="2">
    <location>
        <begin position="1"/>
        <end position="20"/>
    </location>
</feature>